<dbReference type="GO" id="GO:0008408">
    <property type="term" value="F:3'-5' exonuclease activity"/>
    <property type="evidence" value="ECO:0007669"/>
    <property type="project" value="InterPro"/>
</dbReference>
<dbReference type="SUPFAM" id="SSF53098">
    <property type="entry name" value="Ribonuclease H-like"/>
    <property type="match status" value="1"/>
</dbReference>
<dbReference type="GO" id="GO:0005634">
    <property type="term" value="C:nucleus"/>
    <property type="evidence" value="ECO:0007669"/>
    <property type="project" value="UniProtKB-SubCell"/>
</dbReference>
<evidence type="ECO:0000256" key="3">
    <source>
        <dbReference type="ARBA" id="ARBA00022723"/>
    </source>
</evidence>
<evidence type="ECO:0000313" key="12">
    <source>
        <dbReference type="EMBL" id="EFI91491.1"/>
    </source>
</evidence>
<dbReference type="GO" id="GO:0006139">
    <property type="term" value="P:nucleobase-containing compound metabolic process"/>
    <property type="evidence" value="ECO:0007669"/>
    <property type="project" value="InterPro"/>
</dbReference>
<dbReference type="HOGENOM" id="CLU_937370_0_0_1"/>
<dbReference type="InterPro" id="IPR036397">
    <property type="entry name" value="RNaseH_sf"/>
</dbReference>
<dbReference type="VEuPathDB" id="FungiDB:SCHCODRAFT_02673619"/>
<keyword evidence="13" id="KW-1185">Reference proteome</keyword>
<dbReference type="OrthoDB" id="3016676at2759"/>
<keyword evidence="10" id="KW-0472">Membrane</keyword>
<feature type="transmembrane region" description="Helical" evidence="10">
    <location>
        <begin position="336"/>
        <end position="356"/>
    </location>
</feature>
<feature type="domain" description="3'-5' exonuclease" evidence="11">
    <location>
        <begin position="85"/>
        <end position="216"/>
    </location>
</feature>
<dbReference type="PANTHER" id="PTHR13620">
    <property type="entry name" value="3-5 EXONUCLEASE"/>
    <property type="match status" value="1"/>
</dbReference>
<evidence type="ECO:0000256" key="7">
    <source>
        <dbReference type="ARBA" id="ARBA00023242"/>
    </source>
</evidence>
<protein>
    <recommendedName>
        <fullName evidence="8">3'-5' exonuclease</fullName>
    </recommendedName>
    <alternativeName>
        <fullName evidence="9">Werner Syndrome-like exonuclease</fullName>
    </alternativeName>
</protein>
<evidence type="ECO:0000256" key="4">
    <source>
        <dbReference type="ARBA" id="ARBA00022801"/>
    </source>
</evidence>
<evidence type="ECO:0000313" key="13">
    <source>
        <dbReference type="Proteomes" id="UP000007431"/>
    </source>
</evidence>
<dbReference type="Pfam" id="PF01612">
    <property type="entry name" value="DNA_pol_A_exo1"/>
    <property type="match status" value="1"/>
</dbReference>
<keyword evidence="5" id="KW-0269">Exonuclease</keyword>
<dbReference type="KEGG" id="scm:SCHCO_02673619"/>
<dbReference type="InterPro" id="IPR002562">
    <property type="entry name" value="3'-5'_exonuclease_dom"/>
</dbReference>
<dbReference type="EMBL" id="GL377317">
    <property type="protein sequence ID" value="EFI91491.1"/>
    <property type="molecule type" value="Genomic_DNA"/>
</dbReference>
<dbReference type="InterPro" id="IPR051132">
    <property type="entry name" value="3-5_Exonuclease_domain"/>
</dbReference>
<evidence type="ECO:0000256" key="5">
    <source>
        <dbReference type="ARBA" id="ARBA00022839"/>
    </source>
</evidence>
<keyword evidence="3" id="KW-0479">Metal-binding</keyword>
<dbReference type="PANTHER" id="PTHR13620:SF109">
    <property type="entry name" value="3'-5' EXONUCLEASE"/>
    <property type="match status" value="1"/>
</dbReference>
<evidence type="ECO:0000256" key="2">
    <source>
        <dbReference type="ARBA" id="ARBA00022722"/>
    </source>
</evidence>
<evidence type="ECO:0000256" key="9">
    <source>
        <dbReference type="ARBA" id="ARBA00042761"/>
    </source>
</evidence>
<dbReference type="STRING" id="578458.D8QKU0"/>
<comment type="subcellular location">
    <subcellularLocation>
        <location evidence="1">Nucleus</location>
    </subcellularLocation>
</comment>
<evidence type="ECO:0000256" key="10">
    <source>
        <dbReference type="SAM" id="Phobius"/>
    </source>
</evidence>
<keyword evidence="10" id="KW-1133">Transmembrane helix</keyword>
<evidence type="ECO:0000256" key="1">
    <source>
        <dbReference type="ARBA" id="ARBA00004123"/>
    </source>
</evidence>
<feature type="non-terminal residue" evidence="12">
    <location>
        <position position="357"/>
    </location>
</feature>
<evidence type="ECO:0000259" key="11">
    <source>
        <dbReference type="Pfam" id="PF01612"/>
    </source>
</evidence>
<dbReference type="Gene3D" id="3.30.420.10">
    <property type="entry name" value="Ribonuclease H-like superfamily/Ribonuclease H"/>
    <property type="match status" value="1"/>
</dbReference>
<dbReference type="RefSeq" id="XP_003026394.1">
    <property type="nucleotide sequence ID" value="XM_003026348.1"/>
</dbReference>
<keyword evidence="10" id="KW-0812">Transmembrane</keyword>
<evidence type="ECO:0000256" key="8">
    <source>
        <dbReference type="ARBA" id="ARBA00040531"/>
    </source>
</evidence>
<dbReference type="GO" id="GO:0046872">
    <property type="term" value="F:metal ion binding"/>
    <property type="evidence" value="ECO:0007669"/>
    <property type="project" value="UniProtKB-KW"/>
</dbReference>
<keyword evidence="2" id="KW-0540">Nuclease</keyword>
<dbReference type="GeneID" id="9593033"/>
<reference evidence="12 13" key="1">
    <citation type="journal article" date="2010" name="Nat. Biotechnol.">
        <title>Genome sequence of the model mushroom Schizophyllum commune.</title>
        <authorList>
            <person name="Ohm R.A."/>
            <person name="de Jong J.F."/>
            <person name="Lugones L.G."/>
            <person name="Aerts A."/>
            <person name="Kothe E."/>
            <person name="Stajich J.E."/>
            <person name="de Vries R.P."/>
            <person name="Record E."/>
            <person name="Levasseur A."/>
            <person name="Baker S.E."/>
            <person name="Bartholomew K.A."/>
            <person name="Coutinho P.M."/>
            <person name="Erdmann S."/>
            <person name="Fowler T.J."/>
            <person name="Gathman A.C."/>
            <person name="Lombard V."/>
            <person name="Henrissat B."/>
            <person name="Knabe N."/>
            <person name="Kuees U."/>
            <person name="Lilly W.W."/>
            <person name="Lindquist E."/>
            <person name="Lucas S."/>
            <person name="Magnuson J.K."/>
            <person name="Piumi F."/>
            <person name="Raudaskoski M."/>
            <person name="Salamov A."/>
            <person name="Schmutz J."/>
            <person name="Schwarze F.W.M.R."/>
            <person name="vanKuyk P.A."/>
            <person name="Horton J.S."/>
            <person name="Grigoriev I.V."/>
            <person name="Woesten H.A.B."/>
        </authorList>
    </citation>
    <scope>NUCLEOTIDE SEQUENCE [LARGE SCALE GENOMIC DNA]</scope>
    <source>
        <strain evidence="13">H4-8 / FGSC 9210</strain>
    </source>
</reference>
<organism evidence="13">
    <name type="scientific">Schizophyllum commune (strain H4-8 / FGSC 9210)</name>
    <name type="common">Split gill fungus</name>
    <dbReference type="NCBI Taxonomy" id="578458"/>
    <lineage>
        <taxon>Eukaryota</taxon>
        <taxon>Fungi</taxon>
        <taxon>Dikarya</taxon>
        <taxon>Basidiomycota</taxon>
        <taxon>Agaricomycotina</taxon>
        <taxon>Agaricomycetes</taxon>
        <taxon>Agaricomycetidae</taxon>
        <taxon>Agaricales</taxon>
        <taxon>Schizophyllaceae</taxon>
        <taxon>Schizophyllum</taxon>
    </lineage>
</organism>
<dbReference type="GO" id="GO:0003676">
    <property type="term" value="F:nucleic acid binding"/>
    <property type="evidence" value="ECO:0007669"/>
    <property type="project" value="InterPro"/>
</dbReference>
<dbReference type="InterPro" id="IPR012337">
    <property type="entry name" value="RNaseH-like_sf"/>
</dbReference>
<dbReference type="OMA" id="PHARCYS"/>
<accession>D8QKU0</accession>
<keyword evidence="4" id="KW-0378">Hydrolase</keyword>
<proteinExistence type="predicted"/>
<dbReference type="InParanoid" id="D8QKU0"/>
<evidence type="ECO:0000256" key="6">
    <source>
        <dbReference type="ARBA" id="ARBA00022842"/>
    </source>
</evidence>
<dbReference type="AlphaFoldDB" id="D8QKU0"/>
<keyword evidence="6" id="KW-0460">Magnesium</keyword>
<gene>
    <name evidence="12" type="ORF">SCHCODRAFT_114457</name>
</gene>
<keyword evidence="7" id="KW-0539">Nucleus</keyword>
<name>D8QKU0_SCHCM</name>
<dbReference type="Proteomes" id="UP000007431">
    <property type="component" value="Unassembled WGS sequence"/>
</dbReference>
<sequence length="357" mass="39966">MRFPISYARSRTFSPATLPASVRSFYAVSMSYANTLLATHFLSTGPGSNFAIVAFDVEYKGRKHSDSEMRLLPVPLPLSHRRSHFLRLLTIARDGVVIAFDLVALGAIPGRLIEIFADPTIIKVGIELKSDCILILRHFAVAVYNGWELSQLWKSMHPSIEAGPLTSHISLDDMARITVGVRIMKEMQRSDWGTSVLTEEQIDYALIDAYMLIPMIHVVLHEYTLGVWPDFDASAFSFNADLVTNGAVTFAGPQTVGSHIRVWGVGHPVPSASTDDWTPRHPVLDAYRAAIYNDCRSMAARRFYAREGMILLESSRKMAIFTSYRVSRWIYMHAHVSPLALSYLLLPLLALVVYTYA</sequence>